<gene>
    <name evidence="2" type="ORF">SBAD_LOCUS10623</name>
</gene>
<dbReference type="WBParaSite" id="SBAD_0001099201-mRNA-1">
    <property type="protein sequence ID" value="SBAD_0001099201-mRNA-1"/>
    <property type="gene ID" value="SBAD_0001099201"/>
</dbReference>
<keyword evidence="3" id="KW-1185">Reference proteome</keyword>
<dbReference type="EMBL" id="UZAM01014333">
    <property type="protein sequence ID" value="VDP33331.1"/>
    <property type="molecule type" value="Genomic_DNA"/>
</dbReference>
<keyword evidence="1" id="KW-0472">Membrane</keyword>
<feature type="transmembrane region" description="Helical" evidence="1">
    <location>
        <begin position="147"/>
        <end position="168"/>
    </location>
</feature>
<proteinExistence type="predicted"/>
<dbReference type="PROSITE" id="PS51257">
    <property type="entry name" value="PROKAR_LIPOPROTEIN"/>
    <property type="match status" value="1"/>
</dbReference>
<dbReference type="AlphaFoldDB" id="A0A183J424"/>
<evidence type="ECO:0000256" key="1">
    <source>
        <dbReference type="SAM" id="Phobius"/>
    </source>
</evidence>
<evidence type="ECO:0000313" key="3">
    <source>
        <dbReference type="Proteomes" id="UP000270296"/>
    </source>
</evidence>
<keyword evidence="1" id="KW-0812">Transmembrane</keyword>
<keyword evidence="1" id="KW-1133">Transmembrane helix</keyword>
<protein>
    <submittedName>
        <fullName evidence="4">CASP-like protein</fullName>
    </submittedName>
</protein>
<accession>A0A183J424</accession>
<evidence type="ECO:0000313" key="2">
    <source>
        <dbReference type="EMBL" id="VDP33331.1"/>
    </source>
</evidence>
<dbReference type="Proteomes" id="UP000270296">
    <property type="component" value="Unassembled WGS sequence"/>
</dbReference>
<reference evidence="4" key="1">
    <citation type="submission" date="2016-06" db="UniProtKB">
        <authorList>
            <consortium name="WormBaseParasite"/>
        </authorList>
    </citation>
    <scope>IDENTIFICATION</scope>
</reference>
<organism evidence="4">
    <name type="scientific">Soboliphyme baturini</name>
    <dbReference type="NCBI Taxonomy" id="241478"/>
    <lineage>
        <taxon>Eukaryota</taxon>
        <taxon>Metazoa</taxon>
        <taxon>Ecdysozoa</taxon>
        <taxon>Nematoda</taxon>
        <taxon>Enoplea</taxon>
        <taxon>Dorylaimia</taxon>
        <taxon>Dioctophymatida</taxon>
        <taxon>Dioctophymatoidea</taxon>
        <taxon>Soboliphymatidae</taxon>
        <taxon>Soboliphyme</taxon>
    </lineage>
</organism>
<feature type="transmembrane region" description="Helical" evidence="1">
    <location>
        <begin position="100"/>
        <end position="118"/>
    </location>
</feature>
<evidence type="ECO:0000313" key="4">
    <source>
        <dbReference type="WBParaSite" id="SBAD_0001099201-mRNA-1"/>
    </source>
</evidence>
<name>A0A183J424_9BILA</name>
<reference evidence="2 3" key="2">
    <citation type="submission" date="2018-11" db="EMBL/GenBank/DDBJ databases">
        <authorList>
            <consortium name="Pathogen Informatics"/>
        </authorList>
    </citation>
    <scope>NUCLEOTIDE SEQUENCE [LARGE SCALE GENOMIC DNA]</scope>
</reference>
<sequence length="222" mass="23915">MSVARCASVHCRFCAATAAAGACWIASLVVKHDRYLRRVPPHLLPRHRVMLSSSSSSKLGTHPFFALGPVAAPVPAVVTKPPPPPPQPDKKCHMSPPIDVVAVSGVVFVVAAVLDSVLHGGRVRVQRVPAQSRQQPYMRLLPPRLGATRYVCGLLELVLFSLIALAAIRLGGGPLQLEGGVCGGVRYFRKQLLLRYFVQNDTWLPIARCRVLSSLVTAVGSH</sequence>